<dbReference type="InterPro" id="IPR009122">
    <property type="entry name" value="Desmosomal_cadherin"/>
</dbReference>
<evidence type="ECO:0000256" key="5">
    <source>
        <dbReference type="ARBA" id="ARBA00022692"/>
    </source>
</evidence>
<evidence type="ECO:0000256" key="15">
    <source>
        <dbReference type="RuleBase" id="RU003318"/>
    </source>
</evidence>
<dbReference type="GO" id="GO:0007156">
    <property type="term" value="P:homophilic cell adhesion via plasma membrane adhesion molecules"/>
    <property type="evidence" value="ECO:0007669"/>
    <property type="project" value="InterPro"/>
</dbReference>
<dbReference type="CDD" id="cd11304">
    <property type="entry name" value="Cadherin_repeat"/>
    <property type="match status" value="3"/>
</dbReference>
<keyword evidence="3" id="KW-1003">Cell membrane</keyword>
<dbReference type="PRINTS" id="PR01818">
    <property type="entry name" value="DESMOCADHERN"/>
</dbReference>
<comment type="subcellular location">
    <subcellularLocation>
        <location evidence="2">Cell junction</location>
        <location evidence="2">Desmosome</location>
    </subcellularLocation>
    <subcellularLocation>
        <location evidence="1 15">Cell membrane</location>
        <topology evidence="1 15">Single-pass type I membrane protein</topology>
    </subcellularLocation>
</comment>
<comment type="function">
    <text evidence="16">A component of desmosome cell-cell junctions which are required for positive regulation of cellular adhesion. Involved in the interaction of plaque proteins and intermediate filaments mediating cell-cell adhesion.</text>
</comment>
<keyword evidence="9 15" id="KW-0106">Calcium</keyword>
<evidence type="ECO:0000256" key="10">
    <source>
        <dbReference type="ARBA" id="ARBA00022889"/>
    </source>
</evidence>
<feature type="domain" description="Cadherin" evidence="17">
    <location>
        <begin position="72"/>
        <end position="159"/>
    </location>
</feature>
<dbReference type="OMA" id="VEVKEWN"/>
<keyword evidence="18" id="KW-1185">Reference proteome</keyword>
<evidence type="ECO:0000256" key="2">
    <source>
        <dbReference type="ARBA" id="ARBA00004568"/>
    </source>
</evidence>
<evidence type="ECO:0000256" key="3">
    <source>
        <dbReference type="ARBA" id="ARBA00022475"/>
    </source>
</evidence>
<evidence type="ECO:0000256" key="9">
    <source>
        <dbReference type="ARBA" id="ARBA00022837"/>
    </source>
</evidence>
<evidence type="ECO:0000256" key="1">
    <source>
        <dbReference type="ARBA" id="ARBA00004251"/>
    </source>
</evidence>
<dbReference type="GO" id="GO:0005886">
    <property type="term" value="C:plasma membrane"/>
    <property type="evidence" value="ECO:0007669"/>
    <property type="project" value="UniProtKB-SubCell"/>
</dbReference>
<dbReference type="FunFam" id="4.10.900.10:FF:000003">
    <property type="entry name" value="Desmoglein 1"/>
    <property type="match status" value="1"/>
</dbReference>
<dbReference type="PANTHER" id="PTHR24025:SF10">
    <property type="entry name" value="DESMOGLEIN-4"/>
    <property type="match status" value="1"/>
</dbReference>
<evidence type="ECO:0000256" key="4">
    <source>
        <dbReference type="ARBA" id="ARBA00022685"/>
    </source>
</evidence>
<keyword evidence="13" id="KW-0472">Membrane</keyword>
<dbReference type="RefSeq" id="XP_041422346.1">
    <property type="nucleotide sequence ID" value="XM_041566412.1"/>
</dbReference>
<evidence type="ECO:0000259" key="17">
    <source>
        <dbReference type="PROSITE" id="PS50268"/>
    </source>
</evidence>
<sequence>MDWLLCAKCAVLFIIMVSLECTCNWNLQVNDGKDANGTILWNPIQLQRQKREWLAPVVHLREEEDNRHRNPIAKVHSDKAIKKQIIYIVSGQGVDQEPFNIFLIDGKTGYLNVTGIKVDREVVPVFFLTVRALSGGEDVEKPLSLRVKVIDINDNAPVFSQTGFIGAIAELSSANSLVMQIIATDADEVNTLHSKIAYKIISQSPSDPLMFIMNQHTGEVFTVSSSLDREERSSYSLIVSGADMDGAAGALSGQCGASINILDVNDNIPTLDYDEYSVSIDENMLQHGLLFIQVSDKDEMYSDNWVAEFEIVSGNDGGWFAIETDATSNRGILHVVRELNYEAMQMMNLGIIVRNRAPFHSSILSQYQAKVTNIAVQVQNVNEGYAVIPRPLTVTIPAGLSREQFFNYILVKLQMENLDTGEIISNAVFTTDENSSKWLFIDDQGNVRLIGDLPRDTTGTDTGSGPGSGSGNHTAVIFGINNDEPLRTVTTTLTVNVTTPSCPVINSQPRTICSRNPQIVLQADDGAGLSTAPFVYILGPISDNSPFTLTRINDTSGMLTTLNTDPRNVTVQIQIINKNGQSCSVPVSILLQICQCLDNTDTCGGVGLVKDIRSVALGPAAIGLLIMGFLALLLALLLLLLCSCGSATKNTFIPVADEYDGAYRPWGTEGAKPEDVDVTNLLVSSSAPECYDVNSHNYISGGGLESTTAATTAATAAAGGFGNAGVHSRSFGTGLGTATAVGTGAGLIGSGLGIHGFSGESNAAGSFTGGMSSHYRDGGTINTAFVENYITEKAEAYANEDESRPANDCLLIYDNEGVGSPTGSIGCCSFIDEDLDDSYLDNLGPKFKTLAEICSGKKPEPLPSAKEPKVVTSIPTVEPDISFSLNDVSNFREMSPAPVTSSTYVTESFSSSNLPPAKPIHDPSNVVVTETYTTSGPALNPSAFTFEPHVQPNIYVTERVVGSTSGVRGAFPEITDGSNVIVTERIMRPASGVQDFVNIQDNANVVRRERMIAPSTSRLSGSFNFPDLSEGQNVVVTERVIQPISNVQGNVDIRSDLMDGQNVLVTERLIQPVSNISSGRIIHPDRVGAQNVIVTEKTVRSAPAIQSRVLSPEPLLSVGSTSPNVTRSRVTTYSTVQSGPGVQSHVLSTEPFLTQTVGSTSPSVTRSRVTKYSTMQYSK</sequence>
<dbReference type="GO" id="GO:0030057">
    <property type="term" value="C:desmosome"/>
    <property type="evidence" value="ECO:0000318"/>
    <property type="project" value="GO_Central"/>
</dbReference>
<dbReference type="InterPro" id="IPR027397">
    <property type="entry name" value="Catenin-bd_sf"/>
</dbReference>
<keyword evidence="6" id="KW-0479">Metal-binding</keyword>
<evidence type="ECO:0000256" key="7">
    <source>
        <dbReference type="ARBA" id="ARBA00022729"/>
    </source>
</evidence>
<evidence type="ECO:0000256" key="12">
    <source>
        <dbReference type="ARBA" id="ARBA00022989"/>
    </source>
</evidence>
<dbReference type="FunFam" id="2.60.40.60:FF:000083">
    <property type="entry name" value="Desmoglein 1"/>
    <property type="match status" value="1"/>
</dbReference>
<keyword evidence="4" id="KW-0165">Cleavage on pair of basic residues</keyword>
<dbReference type="AlphaFoldDB" id="A0A1L8FYT9"/>
<dbReference type="PANTHER" id="PTHR24025">
    <property type="entry name" value="DESMOGLEIN FAMILY MEMBER"/>
    <property type="match status" value="1"/>
</dbReference>
<dbReference type="KEGG" id="xla:108718573"/>
<reference evidence="19" key="1">
    <citation type="submission" date="2025-08" db="UniProtKB">
        <authorList>
            <consortium name="RefSeq"/>
        </authorList>
    </citation>
    <scope>IDENTIFICATION</scope>
    <source>
        <strain evidence="19">J_2021</strain>
        <tissue evidence="19">Erythrocytes</tissue>
    </source>
</reference>
<dbReference type="GO" id="GO:0005509">
    <property type="term" value="F:calcium ion binding"/>
    <property type="evidence" value="ECO:0000318"/>
    <property type="project" value="GO_Central"/>
</dbReference>
<evidence type="ECO:0000256" key="6">
    <source>
        <dbReference type="ARBA" id="ARBA00022723"/>
    </source>
</evidence>
<feature type="domain" description="Cadherin" evidence="17">
    <location>
        <begin position="272"/>
        <end position="393"/>
    </location>
</feature>
<dbReference type="SUPFAM" id="SSF49313">
    <property type="entry name" value="Cadherin-like"/>
    <property type="match status" value="3"/>
</dbReference>
<dbReference type="InterPro" id="IPR020894">
    <property type="entry name" value="Cadherin_CS"/>
</dbReference>
<dbReference type="InterPro" id="IPR015919">
    <property type="entry name" value="Cadherin-like_sf"/>
</dbReference>
<dbReference type="PRINTS" id="PR01819">
    <property type="entry name" value="DESMOGLEIN"/>
</dbReference>
<evidence type="ECO:0000313" key="18">
    <source>
        <dbReference type="Proteomes" id="UP000186698"/>
    </source>
</evidence>
<name>A0A1L8FYT9_XENLA</name>
<dbReference type="GeneID" id="108718573"/>
<proteinExistence type="predicted"/>
<dbReference type="OrthoDB" id="8961010at2759"/>
<dbReference type="Pfam" id="PF01049">
    <property type="entry name" value="CADH_Y-type_LIR"/>
    <property type="match status" value="1"/>
</dbReference>
<evidence type="ECO:0000256" key="11">
    <source>
        <dbReference type="ARBA" id="ARBA00022949"/>
    </source>
</evidence>
<protein>
    <submittedName>
        <fullName evidence="19">Desmoglein-3</fullName>
    </submittedName>
</protein>
<keyword evidence="5 15" id="KW-0812">Transmembrane</keyword>
<dbReference type="PROSITE" id="PS00232">
    <property type="entry name" value="CADHERIN_1"/>
    <property type="match status" value="2"/>
</dbReference>
<dbReference type="PaxDb" id="8355-A0A1L8FYT9"/>
<dbReference type="FunFam" id="2.60.40.60:FF:000011">
    <property type="entry name" value="Cadherin 1"/>
    <property type="match status" value="1"/>
</dbReference>
<evidence type="ECO:0000313" key="19">
    <source>
        <dbReference type="RefSeq" id="XP_041422346.1"/>
    </source>
</evidence>
<dbReference type="Pfam" id="PF00028">
    <property type="entry name" value="Cadherin"/>
    <property type="match status" value="2"/>
</dbReference>
<evidence type="ECO:0000256" key="13">
    <source>
        <dbReference type="ARBA" id="ARBA00023136"/>
    </source>
</evidence>
<dbReference type="SMART" id="SM00112">
    <property type="entry name" value="CA"/>
    <property type="match status" value="3"/>
</dbReference>
<keyword evidence="7" id="KW-0732">Signal</keyword>
<dbReference type="PRINTS" id="PR00205">
    <property type="entry name" value="CADHERIN"/>
</dbReference>
<dbReference type="CTD" id="108718573"/>
<evidence type="ECO:0000256" key="8">
    <source>
        <dbReference type="ARBA" id="ARBA00022737"/>
    </source>
</evidence>
<evidence type="ECO:0000256" key="16">
    <source>
        <dbReference type="RuleBase" id="RU004358"/>
    </source>
</evidence>
<dbReference type="InterPro" id="IPR050971">
    <property type="entry name" value="Cadherin-domain_protein"/>
</dbReference>
<keyword evidence="10 15" id="KW-0130">Cell adhesion</keyword>
<dbReference type="Gene3D" id="4.10.900.10">
    <property type="entry name" value="TCF3-CBD (Catenin binding domain)"/>
    <property type="match status" value="1"/>
</dbReference>
<dbReference type="PROSITE" id="PS50268">
    <property type="entry name" value="CADHERIN_2"/>
    <property type="match status" value="3"/>
</dbReference>
<keyword evidence="11" id="KW-0965">Cell junction</keyword>
<gene>
    <name evidence="19" type="primary">LOC108718573</name>
</gene>
<dbReference type="InterPro" id="IPR000233">
    <property type="entry name" value="Cadherin_Y-type_LIR"/>
</dbReference>
<evidence type="ECO:0000256" key="14">
    <source>
        <dbReference type="ARBA" id="ARBA00023180"/>
    </source>
</evidence>
<dbReference type="Gene3D" id="2.60.40.60">
    <property type="entry name" value="Cadherins"/>
    <property type="match status" value="4"/>
</dbReference>
<feature type="domain" description="Cadherin" evidence="17">
    <location>
        <begin position="160"/>
        <end position="271"/>
    </location>
</feature>
<dbReference type="FunFam" id="2.60.40.60:FF:000068">
    <property type="entry name" value="Desmoglein 1"/>
    <property type="match status" value="1"/>
</dbReference>
<organism evidence="18 19">
    <name type="scientific">Xenopus laevis</name>
    <name type="common">African clawed frog</name>
    <dbReference type="NCBI Taxonomy" id="8355"/>
    <lineage>
        <taxon>Eukaryota</taxon>
        <taxon>Metazoa</taxon>
        <taxon>Chordata</taxon>
        <taxon>Craniata</taxon>
        <taxon>Vertebrata</taxon>
        <taxon>Euteleostomi</taxon>
        <taxon>Amphibia</taxon>
        <taxon>Batrachia</taxon>
        <taxon>Anura</taxon>
        <taxon>Pipoidea</taxon>
        <taxon>Pipidae</taxon>
        <taxon>Xenopodinae</taxon>
        <taxon>Xenopus</taxon>
        <taxon>Xenopus</taxon>
    </lineage>
</organism>
<dbReference type="InterPro" id="IPR002126">
    <property type="entry name" value="Cadherin-like_dom"/>
</dbReference>
<keyword evidence="14" id="KW-0325">Glycoprotein</keyword>
<dbReference type="GO" id="GO:0098609">
    <property type="term" value="P:cell-cell adhesion"/>
    <property type="evidence" value="ECO:0000318"/>
    <property type="project" value="GO_Central"/>
</dbReference>
<keyword evidence="12" id="KW-1133">Transmembrane helix</keyword>
<dbReference type="Proteomes" id="UP000186698">
    <property type="component" value="Chromosome 6L"/>
</dbReference>
<dbReference type="STRING" id="8355.A0A1L8FYT9"/>
<keyword evidence="8" id="KW-0677">Repeat</keyword>
<accession>A0A1L8FYT9</accession>